<accession>A0A918U3X3</accession>
<proteinExistence type="predicted"/>
<evidence type="ECO:0000256" key="1">
    <source>
        <dbReference type="SAM" id="MobiDB-lite"/>
    </source>
</evidence>
<reference evidence="2" key="2">
    <citation type="submission" date="2020-09" db="EMBL/GenBank/DDBJ databases">
        <authorList>
            <person name="Sun Q."/>
            <person name="Ohkuma M."/>
        </authorList>
    </citation>
    <scope>NUCLEOTIDE SEQUENCE</scope>
    <source>
        <strain evidence="2">JCM 4956</strain>
    </source>
</reference>
<gene>
    <name evidence="2" type="ORF">GCM10010515_64860</name>
</gene>
<protein>
    <submittedName>
        <fullName evidence="2">Uncharacterized protein</fullName>
    </submittedName>
</protein>
<sequence>MWARTFPRPSQGRGELREDDHGSRASRQKQRPGRPPQGRGELREDDHGSRASRQKQRPGRPPQGRGELRNTTTAAEPHDRSNAKAR</sequence>
<organism evidence="2 3">
    <name type="scientific">Streptomyces fructofermentans</name>
    <dbReference type="NCBI Taxonomy" id="152141"/>
    <lineage>
        <taxon>Bacteria</taxon>
        <taxon>Bacillati</taxon>
        <taxon>Actinomycetota</taxon>
        <taxon>Actinomycetes</taxon>
        <taxon>Kitasatosporales</taxon>
        <taxon>Streptomycetaceae</taxon>
        <taxon>Streptomyces</taxon>
    </lineage>
</organism>
<reference evidence="2" key="1">
    <citation type="journal article" date="2014" name="Int. J. Syst. Evol. Microbiol.">
        <title>Complete genome sequence of Corynebacterium casei LMG S-19264T (=DSM 44701T), isolated from a smear-ripened cheese.</title>
        <authorList>
            <consortium name="US DOE Joint Genome Institute (JGI-PGF)"/>
            <person name="Walter F."/>
            <person name="Albersmeier A."/>
            <person name="Kalinowski J."/>
            <person name="Ruckert C."/>
        </authorList>
    </citation>
    <scope>NUCLEOTIDE SEQUENCE</scope>
    <source>
        <strain evidence="2">JCM 4956</strain>
    </source>
</reference>
<dbReference type="AlphaFoldDB" id="A0A918U3X3"/>
<dbReference type="EMBL" id="BMWD01000030">
    <property type="protein sequence ID" value="GGX88609.1"/>
    <property type="molecule type" value="Genomic_DNA"/>
</dbReference>
<feature type="compositionally biased region" description="Basic and acidic residues" evidence="1">
    <location>
        <begin position="76"/>
        <end position="86"/>
    </location>
</feature>
<evidence type="ECO:0000313" key="2">
    <source>
        <dbReference type="EMBL" id="GGX88609.1"/>
    </source>
</evidence>
<evidence type="ECO:0000313" key="3">
    <source>
        <dbReference type="Proteomes" id="UP000645555"/>
    </source>
</evidence>
<name>A0A918U3X3_9ACTN</name>
<feature type="region of interest" description="Disordered" evidence="1">
    <location>
        <begin position="1"/>
        <end position="86"/>
    </location>
</feature>
<feature type="compositionally biased region" description="Basic and acidic residues" evidence="1">
    <location>
        <begin position="14"/>
        <end position="23"/>
    </location>
</feature>
<keyword evidence="3" id="KW-1185">Reference proteome</keyword>
<comment type="caution">
    <text evidence="2">The sequence shown here is derived from an EMBL/GenBank/DDBJ whole genome shotgun (WGS) entry which is preliminary data.</text>
</comment>
<dbReference type="Proteomes" id="UP000645555">
    <property type="component" value="Unassembled WGS sequence"/>
</dbReference>
<feature type="compositionally biased region" description="Basic and acidic residues" evidence="1">
    <location>
        <begin position="40"/>
        <end position="49"/>
    </location>
</feature>